<accession>A0A6A6VMU3</accession>
<dbReference type="Proteomes" id="UP000799440">
    <property type="component" value="Unassembled WGS sequence"/>
</dbReference>
<protein>
    <submittedName>
        <fullName evidence="1">Uncharacterized protein</fullName>
    </submittedName>
</protein>
<evidence type="ECO:0000313" key="2">
    <source>
        <dbReference type="Proteomes" id="UP000799440"/>
    </source>
</evidence>
<dbReference type="EMBL" id="MU006563">
    <property type="protein sequence ID" value="KAF2751054.1"/>
    <property type="molecule type" value="Genomic_DNA"/>
</dbReference>
<evidence type="ECO:0000313" key="1">
    <source>
        <dbReference type="EMBL" id="KAF2751054.1"/>
    </source>
</evidence>
<name>A0A6A6VMU3_9PLEO</name>
<keyword evidence="2" id="KW-1185">Reference proteome</keyword>
<proteinExistence type="predicted"/>
<dbReference type="AlphaFoldDB" id="A0A6A6VMU3"/>
<organism evidence="1 2">
    <name type="scientific">Sporormia fimetaria CBS 119925</name>
    <dbReference type="NCBI Taxonomy" id="1340428"/>
    <lineage>
        <taxon>Eukaryota</taxon>
        <taxon>Fungi</taxon>
        <taxon>Dikarya</taxon>
        <taxon>Ascomycota</taxon>
        <taxon>Pezizomycotina</taxon>
        <taxon>Dothideomycetes</taxon>
        <taxon>Pleosporomycetidae</taxon>
        <taxon>Pleosporales</taxon>
        <taxon>Sporormiaceae</taxon>
        <taxon>Sporormia</taxon>
    </lineage>
</organism>
<gene>
    <name evidence="1" type="ORF">M011DRAFT_523944</name>
</gene>
<sequence length="222" mass="24444">MYGFEEGNGGRRMRLGETAHSYLSAVGSSWDLYLINASKHVLGCVRSGMDARGQTLTNWQLPPNTPITLATFRKSRVRTFYPATITLFQQGIIPQSYQTEVCPIDITSSASSVRRPLPSLSTTFYIDKNPSAHAIELPRWLPFLPKRTDPPPTMSTSLPLPNTSYLRYSLTRETWRGFVVVVAMPFPSPAGTRAWCNQEATLTARHTGVCITTCAGAAIASS</sequence>
<reference evidence="1" key="1">
    <citation type="journal article" date="2020" name="Stud. Mycol.">
        <title>101 Dothideomycetes genomes: a test case for predicting lifestyles and emergence of pathogens.</title>
        <authorList>
            <person name="Haridas S."/>
            <person name="Albert R."/>
            <person name="Binder M."/>
            <person name="Bloem J."/>
            <person name="Labutti K."/>
            <person name="Salamov A."/>
            <person name="Andreopoulos B."/>
            <person name="Baker S."/>
            <person name="Barry K."/>
            <person name="Bills G."/>
            <person name="Bluhm B."/>
            <person name="Cannon C."/>
            <person name="Castanera R."/>
            <person name="Culley D."/>
            <person name="Daum C."/>
            <person name="Ezra D."/>
            <person name="Gonzalez J."/>
            <person name="Henrissat B."/>
            <person name="Kuo A."/>
            <person name="Liang C."/>
            <person name="Lipzen A."/>
            <person name="Lutzoni F."/>
            <person name="Magnuson J."/>
            <person name="Mondo S."/>
            <person name="Nolan M."/>
            <person name="Ohm R."/>
            <person name="Pangilinan J."/>
            <person name="Park H.-J."/>
            <person name="Ramirez L."/>
            <person name="Alfaro M."/>
            <person name="Sun H."/>
            <person name="Tritt A."/>
            <person name="Yoshinaga Y."/>
            <person name="Zwiers L.-H."/>
            <person name="Turgeon B."/>
            <person name="Goodwin S."/>
            <person name="Spatafora J."/>
            <person name="Crous P."/>
            <person name="Grigoriev I."/>
        </authorList>
    </citation>
    <scope>NUCLEOTIDE SEQUENCE</scope>
    <source>
        <strain evidence="1">CBS 119925</strain>
    </source>
</reference>